<dbReference type="PANTHER" id="PTHR12496">
    <property type="entry name" value="CGI-41 METHYLTRANSFERASE"/>
    <property type="match status" value="1"/>
</dbReference>
<accession>A0A163JAZ4</accession>
<organism evidence="2">
    <name type="scientific">Absidia glauca</name>
    <name type="common">Pin mould</name>
    <dbReference type="NCBI Taxonomy" id="4829"/>
    <lineage>
        <taxon>Eukaryota</taxon>
        <taxon>Fungi</taxon>
        <taxon>Fungi incertae sedis</taxon>
        <taxon>Mucoromycota</taxon>
        <taxon>Mucoromycotina</taxon>
        <taxon>Mucoromycetes</taxon>
        <taxon>Mucorales</taxon>
        <taxon>Cunninghamellaceae</taxon>
        <taxon>Absidia</taxon>
    </lineage>
</organism>
<dbReference type="PANTHER" id="PTHR12496:SF0">
    <property type="entry name" value="METHYLTRANSFERASE DOMAIN-CONTAINING PROTEIN"/>
    <property type="match status" value="1"/>
</dbReference>
<gene>
    <name evidence="2" type="primary">ABSGL_04826.1 scaffold 6035</name>
</gene>
<dbReference type="EMBL" id="LT552594">
    <property type="protein sequence ID" value="SAL99225.1"/>
    <property type="molecule type" value="Genomic_DNA"/>
</dbReference>
<keyword evidence="3" id="KW-1185">Reference proteome</keyword>
<dbReference type="SUPFAM" id="SSF53335">
    <property type="entry name" value="S-adenosyl-L-methionine-dependent methyltransferases"/>
    <property type="match status" value="1"/>
</dbReference>
<proteinExistence type="predicted"/>
<evidence type="ECO:0000313" key="3">
    <source>
        <dbReference type="Proteomes" id="UP000078561"/>
    </source>
</evidence>
<dbReference type="InterPro" id="IPR029063">
    <property type="entry name" value="SAM-dependent_MTases_sf"/>
</dbReference>
<sequence length="459" mass="52332">MLLPHQEIQLPTEFAHQTPGDYLETLYQFVERYRWLADLHVGDFITMNLWDRLDPTWRQALLPDSFDSEEDYQTWFASILSLTKNDHCNESWPDSLKEYLRLVRTLPLPRVCTQTVDDQGKVDKHKLAGGMSDKKIHEVELLAQLIKTIGDEHGVSQVLDLGSGQGYLSRILAFKHGMRVLAVDMSEIQTKGAERFDQRALKALSLDEQQGSLKHVTEMVTPDNVGDVLSKWGDGDKDDQRWIVCGLHTCGDLATSIFRLFATSDQIQWAVNVGCCYHFLSEQGEQPGFPMGDFLEAKGYQLGNSARVLACQSPSKWTDPVIGQQSFNQYFYRAVLLHTIVDKGLAEKAPPIGMVKRKKTYLQYFQTAMKRLDYGPDALSETEAESYHQRYKEQQVDKQIIVLWTLRVLLAPVLESLILVDRWLYLKSLPVVGDDGAVRMWPLFDPMASPRNMCIVVSK</sequence>
<dbReference type="Pfam" id="PF13679">
    <property type="entry name" value="Methyltransf_32"/>
    <property type="match status" value="1"/>
</dbReference>
<dbReference type="CDD" id="cd02440">
    <property type="entry name" value="AdoMet_MTases"/>
    <property type="match status" value="1"/>
</dbReference>
<dbReference type="InterPro" id="IPR052220">
    <property type="entry name" value="METTL25"/>
</dbReference>
<dbReference type="OMA" id="SDINDPP"/>
<dbReference type="Gene3D" id="3.40.50.150">
    <property type="entry name" value="Vaccinia Virus protein VP39"/>
    <property type="match status" value="1"/>
</dbReference>
<feature type="domain" description="Methyltransferase" evidence="1">
    <location>
        <begin position="134"/>
        <end position="283"/>
    </location>
</feature>
<dbReference type="AlphaFoldDB" id="A0A163JAZ4"/>
<dbReference type="InterPro" id="IPR025714">
    <property type="entry name" value="Methyltranfer_dom"/>
</dbReference>
<reference evidence="2" key="1">
    <citation type="submission" date="2016-04" db="EMBL/GenBank/DDBJ databases">
        <authorList>
            <person name="Evans L.H."/>
            <person name="Alamgir A."/>
            <person name="Owens N."/>
            <person name="Weber N.D."/>
            <person name="Virtaneva K."/>
            <person name="Barbian K."/>
            <person name="Babar A."/>
            <person name="Rosenke K."/>
        </authorList>
    </citation>
    <scope>NUCLEOTIDE SEQUENCE [LARGE SCALE GENOMIC DNA]</scope>
    <source>
        <strain evidence="2">CBS 101.48</strain>
    </source>
</reference>
<dbReference type="InParanoid" id="A0A163JAZ4"/>
<dbReference type="STRING" id="4829.A0A163JAZ4"/>
<dbReference type="OrthoDB" id="10258156at2759"/>
<evidence type="ECO:0000313" key="2">
    <source>
        <dbReference type="EMBL" id="SAL99225.1"/>
    </source>
</evidence>
<evidence type="ECO:0000259" key="1">
    <source>
        <dbReference type="Pfam" id="PF13679"/>
    </source>
</evidence>
<dbReference type="Proteomes" id="UP000078561">
    <property type="component" value="Unassembled WGS sequence"/>
</dbReference>
<protein>
    <recommendedName>
        <fullName evidence="1">Methyltransferase domain-containing protein</fullName>
    </recommendedName>
</protein>
<name>A0A163JAZ4_ABSGL</name>